<proteinExistence type="inferred from homology"/>
<keyword evidence="4" id="KW-1185">Reference proteome</keyword>
<dbReference type="EMBL" id="JBHTAR010000011">
    <property type="protein sequence ID" value="MFC7200729.1"/>
    <property type="molecule type" value="Genomic_DNA"/>
</dbReference>
<organism evidence="3 4">
    <name type="scientific">Halospeciosus flavus</name>
    <dbReference type="NCBI Taxonomy" id="3032283"/>
    <lineage>
        <taxon>Archaea</taxon>
        <taxon>Methanobacteriati</taxon>
        <taxon>Methanobacteriota</taxon>
        <taxon>Stenosarchaea group</taxon>
        <taxon>Halobacteria</taxon>
        <taxon>Halobacteriales</taxon>
        <taxon>Halobacteriaceae</taxon>
        <taxon>Halospeciosus</taxon>
    </lineage>
</organism>
<evidence type="ECO:0000256" key="1">
    <source>
        <dbReference type="ARBA" id="ARBA00007637"/>
    </source>
</evidence>
<evidence type="ECO:0000313" key="3">
    <source>
        <dbReference type="EMBL" id="MFC7200729.1"/>
    </source>
</evidence>
<dbReference type="PANTHER" id="PTHR43000">
    <property type="entry name" value="DTDP-D-GLUCOSE 4,6-DEHYDRATASE-RELATED"/>
    <property type="match status" value="1"/>
</dbReference>
<feature type="domain" description="NAD-dependent epimerase/dehydratase" evidence="2">
    <location>
        <begin position="10"/>
        <end position="239"/>
    </location>
</feature>
<comment type="similarity">
    <text evidence="1">Belongs to the NAD(P)-dependent epimerase/dehydratase family.</text>
</comment>
<dbReference type="Proteomes" id="UP001596447">
    <property type="component" value="Unassembled WGS sequence"/>
</dbReference>
<gene>
    <name evidence="3" type="ORF">ACFQJ9_15130</name>
</gene>
<evidence type="ECO:0000313" key="4">
    <source>
        <dbReference type="Proteomes" id="UP001596447"/>
    </source>
</evidence>
<dbReference type="PRINTS" id="PR01713">
    <property type="entry name" value="NUCEPIMERASE"/>
</dbReference>
<dbReference type="AlphaFoldDB" id="A0ABD5Z6G8"/>
<evidence type="ECO:0000259" key="2">
    <source>
        <dbReference type="Pfam" id="PF01370"/>
    </source>
</evidence>
<reference evidence="3 4" key="1">
    <citation type="journal article" date="2019" name="Int. J. Syst. Evol. Microbiol.">
        <title>The Global Catalogue of Microorganisms (GCM) 10K type strain sequencing project: providing services to taxonomists for standard genome sequencing and annotation.</title>
        <authorList>
            <consortium name="The Broad Institute Genomics Platform"/>
            <consortium name="The Broad Institute Genome Sequencing Center for Infectious Disease"/>
            <person name="Wu L."/>
            <person name="Ma J."/>
        </authorList>
    </citation>
    <scope>NUCLEOTIDE SEQUENCE [LARGE SCALE GENOMIC DNA]</scope>
    <source>
        <strain evidence="3 4">XZGYJ-43</strain>
    </source>
</reference>
<dbReference type="SUPFAM" id="SSF51735">
    <property type="entry name" value="NAD(P)-binding Rossmann-fold domains"/>
    <property type="match status" value="1"/>
</dbReference>
<dbReference type="RefSeq" id="WP_321170495.1">
    <property type="nucleotide sequence ID" value="NZ_CP122312.1"/>
</dbReference>
<comment type="caution">
    <text evidence="3">The sequence shown here is derived from an EMBL/GenBank/DDBJ whole genome shotgun (WGS) entry which is preliminary data.</text>
</comment>
<dbReference type="Gene3D" id="3.40.50.720">
    <property type="entry name" value="NAD(P)-binding Rossmann-like Domain"/>
    <property type="match status" value="1"/>
</dbReference>
<dbReference type="InterPro" id="IPR001509">
    <property type="entry name" value="Epimerase_deHydtase"/>
</dbReference>
<protein>
    <submittedName>
        <fullName evidence="3">NAD-dependent epimerase/dehydratase family protein</fullName>
    </submittedName>
</protein>
<dbReference type="InterPro" id="IPR036291">
    <property type="entry name" value="NAD(P)-bd_dom_sf"/>
</dbReference>
<accession>A0ABD5Z6G8</accession>
<name>A0ABD5Z6G8_9EURY</name>
<dbReference type="Pfam" id="PF01370">
    <property type="entry name" value="Epimerase"/>
    <property type="match status" value="1"/>
</dbReference>
<sequence length="307" mass="33741">MMRKPEGKTILVTGGAGFIGSHLVRELAEANDVRVLDDFSDGRREWLDDRATLVKGDIRNADAVEVATEDVDLIFHEAANVSVEKSIQSPIESHETNVDATLMLLERARDVDARIVMASSAAVYGSPESVPIRESDLKTPTSPYGLEKLTVDHYVRLYSDLYDTDALALRYFNVYGPRQGGGQYSGVIDVFFEQARADDPITVHGDGKQTRDFVHVRDVVEANCLAALDGTPGEAYNVGTGESISIRELAELVRELVGSESEIVHTDPRNGDIERSRPSVEKARRDFGFEASVGLKDGLRELVIEGF</sequence>